<reference evidence="4" key="1">
    <citation type="submission" date="2019-08" db="EMBL/GenBank/DDBJ databases">
        <title>The improved chromosome-level genome for the pearl oyster Pinctada fucata martensii using PacBio sequencing and Hi-C.</title>
        <authorList>
            <person name="Zheng Z."/>
        </authorList>
    </citation>
    <scope>NUCLEOTIDE SEQUENCE</scope>
    <source>
        <strain evidence="4">ZZ-2019</strain>
        <tissue evidence="4">Adductor muscle</tissue>
    </source>
</reference>
<evidence type="ECO:0000313" key="5">
    <source>
        <dbReference type="Proteomes" id="UP001186944"/>
    </source>
</evidence>
<evidence type="ECO:0000259" key="2">
    <source>
        <dbReference type="PROSITE" id="PS50304"/>
    </source>
</evidence>
<name>A0AA88XSU0_PINIB</name>
<dbReference type="Gene3D" id="2.30.30.140">
    <property type="match status" value="1"/>
</dbReference>
<dbReference type="InterPro" id="IPR002999">
    <property type="entry name" value="Tudor"/>
</dbReference>
<dbReference type="SMART" id="SM00333">
    <property type="entry name" value="TUDOR"/>
    <property type="match status" value="1"/>
</dbReference>
<evidence type="ECO:0000259" key="3">
    <source>
        <dbReference type="PROSITE" id="PS51644"/>
    </source>
</evidence>
<evidence type="ECO:0008006" key="6">
    <source>
        <dbReference type="Google" id="ProtNLM"/>
    </source>
</evidence>
<comment type="caution">
    <text evidence="4">The sequence shown here is derived from an EMBL/GenBank/DDBJ whole genome shotgun (WGS) entry which is preliminary data.</text>
</comment>
<dbReference type="Pfam" id="PF12872">
    <property type="entry name" value="OST-HTH"/>
    <property type="match status" value="3"/>
</dbReference>
<feature type="domain" description="HTH OST-type" evidence="3">
    <location>
        <begin position="53"/>
        <end position="126"/>
    </location>
</feature>
<dbReference type="PROSITE" id="PS51644">
    <property type="entry name" value="HTH_OST"/>
    <property type="match status" value="3"/>
</dbReference>
<feature type="domain" description="Tudor" evidence="2">
    <location>
        <begin position="485"/>
        <end position="544"/>
    </location>
</feature>
<gene>
    <name evidence="4" type="ORF">FSP39_013328</name>
</gene>
<dbReference type="Pfam" id="PF00567">
    <property type="entry name" value="TUDOR"/>
    <property type="match status" value="1"/>
</dbReference>
<protein>
    <recommendedName>
        <fullName evidence="6">Tudor domain-containing protein 5</fullName>
    </recommendedName>
</protein>
<sequence length="637" mass="71922">MCLEAVADSSTAHIQSLVSKQKIPNTKKYATLRRGGPPPQRHRSGPPRPLPSVPANIRKQLAILFKSYPDGLPFTHFGPAFSRRFNCQLQFSRLGFTSMRELLQSVPDLVRLQDFGGEVRVIPGKNTDNERRQQIKNLPPRLQKKYDEGNSRIQRGNEPQKIDSSSSRNANSQFLQEEKPSAPRGRGKKISSSGSTDGRQRDRHVSETSSNSLCSIGSSPGSPEQETVLNSRLADEICKLVQSKDKGIWVTQLQSVYQSFYVKTLNPLDHGYNSMIELCSALPDAIRLERPKQTGDWLLTDSSRPPVCLGSNDSKGEVIYKRRRRNSQQCNDPVIRETIRQVLQCKPSGVMLQELPQLYEELTGESLPWENLGYSSMESFALALADSVLQFEYKGNDQILLTAISTNQPPKTDLLKYAPSKVPNPKILANKPDIPEDAIGPGTFYHQLEFPPCQKFIEVYVSNVISPELQYASPGGNRYRIPEEMISVGLIVAAIFPEDGNWHRCVITSIKCTQYVDTYFVDYGNTCQVHKSNLRLLRSKYMRLPGQALQARLANIQPASEDNLMSLCLTDTSESEDIHINDVLLQEGYARFQLDNHETDFYNYVEPNQVYFSCSYNSFAQENSLARCLRLLEIFLR</sequence>
<dbReference type="PANTHER" id="PTHR22948:SF76">
    <property type="entry name" value="FI20010P1-RELATED"/>
    <property type="match status" value="1"/>
</dbReference>
<feature type="domain" description="HTH OST-type" evidence="3">
    <location>
        <begin position="331"/>
        <end position="405"/>
    </location>
</feature>
<feature type="region of interest" description="Disordered" evidence="1">
    <location>
        <begin position="120"/>
        <end position="228"/>
    </location>
</feature>
<dbReference type="AlphaFoldDB" id="A0AA88XSU0"/>
<feature type="domain" description="HTH OST-type" evidence="3">
    <location>
        <begin position="229"/>
        <end position="303"/>
    </location>
</feature>
<dbReference type="InterPro" id="IPR025605">
    <property type="entry name" value="OST-HTH/LOTUS_dom"/>
</dbReference>
<dbReference type="SUPFAM" id="SSF63748">
    <property type="entry name" value="Tudor/PWWP/MBT"/>
    <property type="match status" value="1"/>
</dbReference>
<dbReference type="CDD" id="cd08824">
    <property type="entry name" value="LOTUS"/>
    <property type="match status" value="1"/>
</dbReference>
<feature type="compositionally biased region" description="Polar residues" evidence="1">
    <location>
        <begin position="207"/>
        <end position="228"/>
    </location>
</feature>
<evidence type="ECO:0000313" key="4">
    <source>
        <dbReference type="EMBL" id="KAK3088007.1"/>
    </source>
</evidence>
<accession>A0AA88XSU0</accession>
<feature type="compositionally biased region" description="Polar residues" evidence="1">
    <location>
        <begin position="162"/>
        <end position="175"/>
    </location>
</feature>
<proteinExistence type="predicted"/>
<evidence type="ECO:0000256" key="1">
    <source>
        <dbReference type="SAM" id="MobiDB-lite"/>
    </source>
</evidence>
<dbReference type="PANTHER" id="PTHR22948">
    <property type="entry name" value="TUDOR DOMAIN CONTAINING PROTEIN"/>
    <property type="match status" value="1"/>
</dbReference>
<dbReference type="EMBL" id="VSWD01000011">
    <property type="protein sequence ID" value="KAK3088007.1"/>
    <property type="molecule type" value="Genomic_DNA"/>
</dbReference>
<dbReference type="InterPro" id="IPR041966">
    <property type="entry name" value="LOTUS-like"/>
</dbReference>
<dbReference type="Proteomes" id="UP001186944">
    <property type="component" value="Unassembled WGS sequence"/>
</dbReference>
<feature type="region of interest" description="Disordered" evidence="1">
    <location>
        <begin position="25"/>
        <end position="53"/>
    </location>
</feature>
<keyword evidence="5" id="KW-1185">Reference proteome</keyword>
<dbReference type="PROSITE" id="PS50304">
    <property type="entry name" value="TUDOR"/>
    <property type="match status" value="1"/>
</dbReference>
<dbReference type="InterPro" id="IPR050621">
    <property type="entry name" value="Tudor_domain_containing"/>
</dbReference>
<dbReference type="Gene3D" id="3.30.420.610">
    <property type="entry name" value="LOTUS domain-like"/>
    <property type="match status" value="3"/>
</dbReference>
<organism evidence="4 5">
    <name type="scientific">Pinctada imbricata</name>
    <name type="common">Atlantic pearl-oyster</name>
    <name type="synonym">Pinctada martensii</name>
    <dbReference type="NCBI Taxonomy" id="66713"/>
    <lineage>
        <taxon>Eukaryota</taxon>
        <taxon>Metazoa</taxon>
        <taxon>Spiralia</taxon>
        <taxon>Lophotrochozoa</taxon>
        <taxon>Mollusca</taxon>
        <taxon>Bivalvia</taxon>
        <taxon>Autobranchia</taxon>
        <taxon>Pteriomorphia</taxon>
        <taxon>Pterioida</taxon>
        <taxon>Pterioidea</taxon>
        <taxon>Pteriidae</taxon>
        <taxon>Pinctada</taxon>
    </lineage>
</organism>